<gene>
    <name evidence="2" type="ORF">CKO43_10330</name>
</gene>
<keyword evidence="3" id="KW-1185">Reference proteome</keyword>
<evidence type="ECO:0000256" key="1">
    <source>
        <dbReference type="SAM" id="MobiDB-lite"/>
    </source>
</evidence>
<feature type="region of interest" description="Disordered" evidence="1">
    <location>
        <begin position="125"/>
        <end position="173"/>
    </location>
</feature>
<evidence type="ECO:0000313" key="3">
    <source>
        <dbReference type="Proteomes" id="UP001041814"/>
    </source>
</evidence>
<evidence type="ECO:0000313" key="2">
    <source>
        <dbReference type="EMBL" id="MBK1713176.1"/>
    </source>
</evidence>
<dbReference type="EMBL" id="NRRU01000032">
    <property type="protein sequence ID" value="MBK1713176.1"/>
    <property type="molecule type" value="Genomic_DNA"/>
</dbReference>
<feature type="compositionally biased region" description="Acidic residues" evidence="1">
    <location>
        <begin position="158"/>
        <end position="173"/>
    </location>
</feature>
<name>A0ABS1DVM5_RUBGE</name>
<organism evidence="2 3">
    <name type="scientific">Rubrivivax gelatinosus</name>
    <name type="common">Rhodocyclus gelatinosus</name>
    <name type="synonym">Rhodopseudomonas gelatinosa</name>
    <dbReference type="NCBI Taxonomy" id="28068"/>
    <lineage>
        <taxon>Bacteria</taxon>
        <taxon>Pseudomonadati</taxon>
        <taxon>Pseudomonadota</taxon>
        <taxon>Betaproteobacteria</taxon>
        <taxon>Burkholderiales</taxon>
        <taxon>Sphaerotilaceae</taxon>
        <taxon>Rubrivivax</taxon>
    </lineage>
</organism>
<dbReference type="InterPro" id="IPR021733">
    <property type="entry name" value="DUF3304"/>
</dbReference>
<dbReference type="Proteomes" id="UP001041814">
    <property type="component" value="Unassembled WGS sequence"/>
</dbReference>
<reference evidence="2" key="1">
    <citation type="submission" date="2017-08" db="EMBL/GenBank/DDBJ databases">
        <authorList>
            <person name="Imhoff J.F."/>
            <person name="Rahn T."/>
            <person name="Kuenzel S."/>
            <person name="Neulinger S.C."/>
        </authorList>
    </citation>
    <scope>NUCLEOTIDE SEQUENCE</scope>
    <source>
        <strain evidence="2">IM 151</strain>
    </source>
</reference>
<reference evidence="2" key="2">
    <citation type="journal article" date="2020" name="Microorganisms">
        <title>Osmotic Adaptation and Compatible Solute Biosynthesis of Phototrophic Bacteria as Revealed from Genome Analyses.</title>
        <authorList>
            <person name="Imhoff J.F."/>
            <person name="Rahn T."/>
            <person name="Kunzel S."/>
            <person name="Keller A."/>
            <person name="Neulinger S.C."/>
        </authorList>
    </citation>
    <scope>NUCLEOTIDE SEQUENCE</scope>
    <source>
        <strain evidence="2">IM 151</strain>
    </source>
</reference>
<evidence type="ECO:0008006" key="4">
    <source>
        <dbReference type="Google" id="ProtNLM"/>
    </source>
</evidence>
<dbReference type="Pfam" id="PF11745">
    <property type="entry name" value="DUF3304"/>
    <property type="match status" value="1"/>
</dbReference>
<proteinExistence type="predicted"/>
<protein>
    <recommendedName>
        <fullName evidence="4">DUF3304 domain-containing protein</fullName>
    </recommendedName>
</protein>
<comment type="caution">
    <text evidence="2">The sequence shown here is derived from an EMBL/GenBank/DDBJ whole genome shotgun (WGS) entry which is preliminary data.</text>
</comment>
<accession>A0ABS1DVM5</accession>
<sequence length="173" mass="19240">MVFVLLPLAACRAAGQDDTIGVSITGVDHLAEHLSIQDFWVNGTGGHQAGGGGRKVCCASLPAEWRPGLTVKVTWAVTNWKRRVYSMYERDVPLEHCDGPMGRLWVHFLRDGQVRAITCDLSAPGTWEPNPEYPGPQPLATTLLRKQPWSDYERQPDEPEFPEVDNAMEDEAI</sequence>